<protein>
    <submittedName>
        <fullName evidence="1">Uncharacterized protein</fullName>
    </submittedName>
</protein>
<evidence type="ECO:0000313" key="1">
    <source>
        <dbReference type="EMBL" id="KAF2149952.1"/>
    </source>
</evidence>
<gene>
    <name evidence="1" type="ORF">K461DRAFT_281197</name>
</gene>
<proteinExistence type="predicted"/>
<dbReference type="EMBL" id="ML996090">
    <property type="protein sequence ID" value="KAF2149952.1"/>
    <property type="molecule type" value="Genomic_DNA"/>
</dbReference>
<dbReference type="OrthoDB" id="10259236at2759"/>
<name>A0A9P4MEG7_9PEZI</name>
<sequence>MWTAISSRRHTPEQVFVFSGDMDNAEVMLHGTVAYTFRTGGKGQMPWSGRAKLVRVSGGTVRMEFYQVYLDTAAQKPSS</sequence>
<evidence type="ECO:0000313" key="2">
    <source>
        <dbReference type="Proteomes" id="UP000799439"/>
    </source>
</evidence>
<dbReference type="Proteomes" id="UP000799439">
    <property type="component" value="Unassembled WGS sequence"/>
</dbReference>
<dbReference type="AlphaFoldDB" id="A0A9P4MEG7"/>
<keyword evidence="2" id="KW-1185">Reference proteome</keyword>
<reference evidence="1" key="1">
    <citation type="journal article" date="2020" name="Stud. Mycol.">
        <title>101 Dothideomycetes genomes: a test case for predicting lifestyles and emergence of pathogens.</title>
        <authorList>
            <person name="Haridas S."/>
            <person name="Albert R."/>
            <person name="Binder M."/>
            <person name="Bloem J."/>
            <person name="Labutti K."/>
            <person name="Salamov A."/>
            <person name="Andreopoulos B."/>
            <person name="Baker S."/>
            <person name="Barry K."/>
            <person name="Bills G."/>
            <person name="Bluhm B."/>
            <person name="Cannon C."/>
            <person name="Castanera R."/>
            <person name="Culley D."/>
            <person name="Daum C."/>
            <person name="Ezra D."/>
            <person name="Gonzalez J."/>
            <person name="Henrissat B."/>
            <person name="Kuo A."/>
            <person name="Liang C."/>
            <person name="Lipzen A."/>
            <person name="Lutzoni F."/>
            <person name="Magnuson J."/>
            <person name="Mondo S."/>
            <person name="Nolan M."/>
            <person name="Ohm R."/>
            <person name="Pangilinan J."/>
            <person name="Park H.-J."/>
            <person name="Ramirez L."/>
            <person name="Alfaro M."/>
            <person name="Sun H."/>
            <person name="Tritt A."/>
            <person name="Yoshinaga Y."/>
            <person name="Zwiers L.-H."/>
            <person name="Turgeon B."/>
            <person name="Goodwin S."/>
            <person name="Spatafora J."/>
            <person name="Crous P."/>
            <person name="Grigoriev I."/>
        </authorList>
    </citation>
    <scope>NUCLEOTIDE SEQUENCE</scope>
    <source>
        <strain evidence="1">CBS 260.36</strain>
    </source>
</reference>
<organism evidence="1 2">
    <name type="scientific">Myriangium duriaei CBS 260.36</name>
    <dbReference type="NCBI Taxonomy" id="1168546"/>
    <lineage>
        <taxon>Eukaryota</taxon>
        <taxon>Fungi</taxon>
        <taxon>Dikarya</taxon>
        <taxon>Ascomycota</taxon>
        <taxon>Pezizomycotina</taxon>
        <taxon>Dothideomycetes</taxon>
        <taxon>Dothideomycetidae</taxon>
        <taxon>Myriangiales</taxon>
        <taxon>Myriangiaceae</taxon>
        <taxon>Myriangium</taxon>
    </lineage>
</organism>
<comment type="caution">
    <text evidence="1">The sequence shown here is derived from an EMBL/GenBank/DDBJ whole genome shotgun (WGS) entry which is preliminary data.</text>
</comment>
<accession>A0A9P4MEG7</accession>